<reference evidence="2" key="1">
    <citation type="submission" date="2023-03" db="EMBL/GenBank/DDBJ databases">
        <title>Massive genome expansion in bonnet fungi (Mycena s.s.) driven by repeated elements and novel gene families across ecological guilds.</title>
        <authorList>
            <consortium name="Lawrence Berkeley National Laboratory"/>
            <person name="Harder C.B."/>
            <person name="Miyauchi S."/>
            <person name="Viragh M."/>
            <person name="Kuo A."/>
            <person name="Thoen E."/>
            <person name="Andreopoulos B."/>
            <person name="Lu D."/>
            <person name="Skrede I."/>
            <person name="Drula E."/>
            <person name="Henrissat B."/>
            <person name="Morin E."/>
            <person name="Kohler A."/>
            <person name="Barry K."/>
            <person name="LaButti K."/>
            <person name="Morin E."/>
            <person name="Salamov A."/>
            <person name="Lipzen A."/>
            <person name="Mereny Z."/>
            <person name="Hegedus B."/>
            <person name="Baldrian P."/>
            <person name="Stursova M."/>
            <person name="Weitz H."/>
            <person name="Taylor A."/>
            <person name="Grigoriev I.V."/>
            <person name="Nagy L.G."/>
            <person name="Martin F."/>
            <person name="Kauserud H."/>
        </authorList>
    </citation>
    <scope>NUCLEOTIDE SEQUENCE</scope>
    <source>
        <strain evidence="2">9144</strain>
    </source>
</reference>
<evidence type="ECO:0000313" key="3">
    <source>
        <dbReference type="Proteomes" id="UP001219525"/>
    </source>
</evidence>
<feature type="compositionally biased region" description="Polar residues" evidence="1">
    <location>
        <begin position="1"/>
        <end position="16"/>
    </location>
</feature>
<dbReference type="EMBL" id="JARJCW010000090">
    <property type="protein sequence ID" value="KAJ7195517.1"/>
    <property type="molecule type" value="Genomic_DNA"/>
</dbReference>
<feature type="region of interest" description="Disordered" evidence="1">
    <location>
        <begin position="1"/>
        <end position="62"/>
    </location>
</feature>
<gene>
    <name evidence="2" type="ORF">GGX14DRAFT_376958</name>
</gene>
<feature type="region of interest" description="Disordered" evidence="1">
    <location>
        <begin position="193"/>
        <end position="238"/>
    </location>
</feature>
<proteinExistence type="predicted"/>
<feature type="compositionally biased region" description="Polar residues" evidence="1">
    <location>
        <begin position="196"/>
        <end position="209"/>
    </location>
</feature>
<accession>A0AAD6UV53</accession>
<dbReference type="AlphaFoldDB" id="A0AAD6UV53"/>
<sequence>MDVAANSTVADLSQETGHLLTPTRQRRATVSARSPEPADFAFDIDIETGSPSKRKEKSKSHADLLARRITPIATLEKEIAKRKSVPLLLNFGDRDHRPAIQPLPSPRLADVLDRSLLIASPTSWVIEEENRSHTAVERSFDDLTSSPYHVEPYPARKPSAQLAPAPDSPSLRRLEGVYDRFLMATTGVKRVGKGYQSDNSGPVSYSADPTSPAPGAHRAFHSARRAMRPPVSSEDSNRLSASVDELGVMTYAGPASPRDGNTTLTLVRRAFKAIVPGKTVSRRLSRLN</sequence>
<feature type="region of interest" description="Disordered" evidence="1">
    <location>
        <begin position="143"/>
        <end position="168"/>
    </location>
</feature>
<comment type="caution">
    <text evidence="2">The sequence shown here is derived from an EMBL/GenBank/DDBJ whole genome shotgun (WGS) entry which is preliminary data.</text>
</comment>
<name>A0AAD6UV53_9AGAR</name>
<organism evidence="2 3">
    <name type="scientific">Mycena pura</name>
    <dbReference type="NCBI Taxonomy" id="153505"/>
    <lineage>
        <taxon>Eukaryota</taxon>
        <taxon>Fungi</taxon>
        <taxon>Dikarya</taxon>
        <taxon>Basidiomycota</taxon>
        <taxon>Agaricomycotina</taxon>
        <taxon>Agaricomycetes</taxon>
        <taxon>Agaricomycetidae</taxon>
        <taxon>Agaricales</taxon>
        <taxon>Marasmiineae</taxon>
        <taxon>Mycenaceae</taxon>
        <taxon>Mycena</taxon>
    </lineage>
</organism>
<feature type="compositionally biased region" description="Basic residues" evidence="1">
    <location>
        <begin position="218"/>
        <end position="227"/>
    </location>
</feature>
<dbReference type="Proteomes" id="UP001219525">
    <property type="component" value="Unassembled WGS sequence"/>
</dbReference>
<evidence type="ECO:0000313" key="2">
    <source>
        <dbReference type="EMBL" id="KAJ7195517.1"/>
    </source>
</evidence>
<evidence type="ECO:0000256" key="1">
    <source>
        <dbReference type="SAM" id="MobiDB-lite"/>
    </source>
</evidence>
<protein>
    <submittedName>
        <fullName evidence="2">Uncharacterized protein</fullName>
    </submittedName>
</protein>
<keyword evidence="3" id="KW-1185">Reference proteome</keyword>